<protein>
    <submittedName>
        <fullName evidence="3">Uncharacterized protein</fullName>
    </submittedName>
</protein>
<name>A0A3N2DA72_9MICO</name>
<feature type="compositionally biased region" description="Low complexity" evidence="1">
    <location>
        <begin position="130"/>
        <end position="140"/>
    </location>
</feature>
<dbReference type="AlphaFoldDB" id="A0A3N2DA72"/>
<organism evidence="3 4">
    <name type="scientific">Salana multivorans</name>
    <dbReference type="NCBI Taxonomy" id="120377"/>
    <lineage>
        <taxon>Bacteria</taxon>
        <taxon>Bacillati</taxon>
        <taxon>Actinomycetota</taxon>
        <taxon>Actinomycetes</taxon>
        <taxon>Micrococcales</taxon>
        <taxon>Beutenbergiaceae</taxon>
        <taxon>Salana</taxon>
    </lineage>
</organism>
<feature type="compositionally biased region" description="Pro residues" evidence="1">
    <location>
        <begin position="295"/>
        <end position="307"/>
    </location>
</feature>
<evidence type="ECO:0000256" key="2">
    <source>
        <dbReference type="SAM" id="Phobius"/>
    </source>
</evidence>
<feature type="transmembrane region" description="Helical" evidence="2">
    <location>
        <begin position="167"/>
        <end position="187"/>
    </location>
</feature>
<feature type="region of interest" description="Disordered" evidence="1">
    <location>
        <begin position="130"/>
        <end position="153"/>
    </location>
</feature>
<feature type="transmembrane region" description="Helical" evidence="2">
    <location>
        <begin position="47"/>
        <end position="68"/>
    </location>
</feature>
<proteinExistence type="predicted"/>
<feature type="transmembrane region" description="Helical" evidence="2">
    <location>
        <begin position="21"/>
        <end position="41"/>
    </location>
</feature>
<accession>A0A3N2DA72</accession>
<keyword evidence="2" id="KW-0472">Membrane</keyword>
<reference evidence="3 4" key="1">
    <citation type="submission" date="2018-11" db="EMBL/GenBank/DDBJ databases">
        <title>Sequencing the genomes of 1000 actinobacteria strains.</title>
        <authorList>
            <person name="Klenk H.-P."/>
        </authorList>
    </citation>
    <scope>NUCLEOTIDE SEQUENCE [LARGE SCALE GENOMIC DNA]</scope>
    <source>
        <strain evidence="3 4">DSM 13521</strain>
    </source>
</reference>
<evidence type="ECO:0000313" key="3">
    <source>
        <dbReference type="EMBL" id="ROR96699.1"/>
    </source>
</evidence>
<gene>
    <name evidence="3" type="ORF">EDD28_1289</name>
</gene>
<dbReference type="RefSeq" id="WP_123738839.1">
    <property type="nucleotide sequence ID" value="NZ_RKHQ01000001.1"/>
</dbReference>
<evidence type="ECO:0000256" key="1">
    <source>
        <dbReference type="SAM" id="MobiDB-lite"/>
    </source>
</evidence>
<keyword evidence="2" id="KW-1133">Transmembrane helix</keyword>
<evidence type="ECO:0000313" key="4">
    <source>
        <dbReference type="Proteomes" id="UP000275356"/>
    </source>
</evidence>
<dbReference type="Proteomes" id="UP000275356">
    <property type="component" value="Unassembled WGS sequence"/>
</dbReference>
<comment type="caution">
    <text evidence="3">The sequence shown here is derived from an EMBL/GenBank/DDBJ whole genome shotgun (WGS) entry which is preliminary data.</text>
</comment>
<feature type="region of interest" description="Disordered" evidence="1">
    <location>
        <begin position="287"/>
        <end position="316"/>
    </location>
</feature>
<keyword evidence="2" id="KW-0812">Transmembrane</keyword>
<sequence>MTDRTTDGRVGGFRRAWRRSGLNATKVVATGLAAITMALIAPRIAGLTSSLIAVGLISVATAVVNAFISSATEATADSAKRLARAGVAAGVIRVPASAVRATGVGEVAVDVAQAGVDDADAAVDGPVADDAATVDPGAAGEAEDADAEAGPSPRMQRLQRVFRSNSVYLALFALIAIVTITASWIVAQATGDTTYVQPTVVYELSDEQKQEIIDEAVASARSAVESGDVPVGETDDGTAITLDDLLTEYTDLRTRVDALDGTPSPEQSDLAAQLADLSDRIAELEAQLAATGTPSPTPTPTETPSPSPEVTAPPAG</sequence>
<keyword evidence="4" id="KW-1185">Reference proteome</keyword>
<dbReference type="EMBL" id="RKHQ01000001">
    <property type="protein sequence ID" value="ROR96699.1"/>
    <property type="molecule type" value="Genomic_DNA"/>
</dbReference>